<protein>
    <submittedName>
        <fullName evidence="2">DNA-binding MarR family transcriptional regulator</fullName>
    </submittedName>
</protein>
<dbReference type="RefSeq" id="WP_086783333.1">
    <property type="nucleotide sequence ID" value="NZ_JAGIOO010000001.1"/>
</dbReference>
<organism evidence="2 3">
    <name type="scientific">Crossiella equi</name>
    <dbReference type="NCBI Taxonomy" id="130796"/>
    <lineage>
        <taxon>Bacteria</taxon>
        <taxon>Bacillati</taxon>
        <taxon>Actinomycetota</taxon>
        <taxon>Actinomycetes</taxon>
        <taxon>Pseudonocardiales</taxon>
        <taxon>Pseudonocardiaceae</taxon>
        <taxon>Crossiella</taxon>
    </lineage>
</organism>
<dbReference type="PANTHER" id="PTHR33164:SF95">
    <property type="entry name" value="TRANSCRIPTIONAL REGULATOR"/>
    <property type="match status" value="1"/>
</dbReference>
<keyword evidence="3" id="KW-1185">Reference proteome</keyword>
<dbReference type="SMART" id="SM00347">
    <property type="entry name" value="HTH_MARR"/>
    <property type="match status" value="1"/>
</dbReference>
<proteinExistence type="predicted"/>
<dbReference type="Pfam" id="PF12802">
    <property type="entry name" value="MarR_2"/>
    <property type="match status" value="1"/>
</dbReference>
<accession>A0ABS5A7P2</accession>
<reference evidence="2 3" key="1">
    <citation type="submission" date="2021-03" db="EMBL/GenBank/DDBJ databases">
        <title>Sequencing the genomes of 1000 actinobacteria strains.</title>
        <authorList>
            <person name="Klenk H.-P."/>
        </authorList>
    </citation>
    <scope>NUCLEOTIDE SEQUENCE [LARGE SCALE GENOMIC DNA]</scope>
    <source>
        <strain evidence="2 3">DSM 44580</strain>
    </source>
</reference>
<sequence length="169" mass="18610">MEDAPRRLVSKPTYLITQLSVHARRLISEAFSSRGARAYHYRLLATLDEFGPASQAELGRRGNMDRSDVVVALNELVAAGQAERTPDPTDGRRNIIRVTEEGLAQLQRLEDSLDLAQERFGVPLDEEEQAQFYQLLARMLAYHNGVPAQAERTAAPAPAAPAAPVASQF</sequence>
<evidence type="ECO:0000313" key="2">
    <source>
        <dbReference type="EMBL" id="MBP2472612.1"/>
    </source>
</evidence>
<dbReference type="InterPro" id="IPR036388">
    <property type="entry name" value="WH-like_DNA-bd_sf"/>
</dbReference>
<dbReference type="PROSITE" id="PS50995">
    <property type="entry name" value="HTH_MARR_2"/>
    <property type="match status" value="1"/>
</dbReference>
<gene>
    <name evidence="2" type="ORF">JOF53_001484</name>
</gene>
<comment type="caution">
    <text evidence="2">The sequence shown here is derived from an EMBL/GenBank/DDBJ whole genome shotgun (WGS) entry which is preliminary data.</text>
</comment>
<dbReference type="GO" id="GO:0003677">
    <property type="term" value="F:DNA binding"/>
    <property type="evidence" value="ECO:0007669"/>
    <property type="project" value="UniProtKB-KW"/>
</dbReference>
<dbReference type="PANTHER" id="PTHR33164">
    <property type="entry name" value="TRANSCRIPTIONAL REGULATOR, MARR FAMILY"/>
    <property type="match status" value="1"/>
</dbReference>
<dbReference type="EMBL" id="JAGIOO010000001">
    <property type="protein sequence ID" value="MBP2472612.1"/>
    <property type="molecule type" value="Genomic_DNA"/>
</dbReference>
<dbReference type="Proteomes" id="UP001519363">
    <property type="component" value="Unassembled WGS sequence"/>
</dbReference>
<keyword evidence="2" id="KW-0238">DNA-binding</keyword>
<evidence type="ECO:0000313" key="3">
    <source>
        <dbReference type="Proteomes" id="UP001519363"/>
    </source>
</evidence>
<name>A0ABS5A7P2_9PSEU</name>
<dbReference type="Gene3D" id="1.10.10.10">
    <property type="entry name" value="Winged helix-like DNA-binding domain superfamily/Winged helix DNA-binding domain"/>
    <property type="match status" value="1"/>
</dbReference>
<feature type="domain" description="HTH marR-type" evidence="1">
    <location>
        <begin position="1"/>
        <end position="141"/>
    </location>
</feature>
<evidence type="ECO:0000259" key="1">
    <source>
        <dbReference type="PROSITE" id="PS50995"/>
    </source>
</evidence>
<dbReference type="InterPro" id="IPR000835">
    <property type="entry name" value="HTH_MarR-typ"/>
</dbReference>
<dbReference type="InterPro" id="IPR036390">
    <property type="entry name" value="WH_DNA-bd_sf"/>
</dbReference>
<dbReference type="SUPFAM" id="SSF46785">
    <property type="entry name" value="Winged helix' DNA-binding domain"/>
    <property type="match status" value="1"/>
</dbReference>
<dbReference type="InterPro" id="IPR039422">
    <property type="entry name" value="MarR/SlyA-like"/>
</dbReference>